<evidence type="ECO:0000313" key="1">
    <source>
        <dbReference type="EMBL" id="MDR6432238.1"/>
    </source>
</evidence>
<keyword evidence="2" id="KW-1185">Reference proteome</keyword>
<sequence length="74" mass="8445">MPFRGKEYHGTFAPEDLQLMQAAYNRSCALLDRCPTTHEAKNELARVIIRTYQSGEYDPEKIAAIAARVELMRS</sequence>
<organism evidence="1 2">
    <name type="scientific">Brucella pseudogrignonensis</name>
    <dbReference type="NCBI Taxonomy" id="419475"/>
    <lineage>
        <taxon>Bacteria</taxon>
        <taxon>Pseudomonadati</taxon>
        <taxon>Pseudomonadota</taxon>
        <taxon>Alphaproteobacteria</taxon>
        <taxon>Hyphomicrobiales</taxon>
        <taxon>Brucellaceae</taxon>
        <taxon>Brucella/Ochrobactrum group</taxon>
        <taxon>Brucella</taxon>
    </lineage>
</organism>
<protein>
    <submittedName>
        <fullName evidence="1">Uncharacterized protein</fullName>
    </submittedName>
</protein>
<dbReference type="Proteomes" id="UP001184614">
    <property type="component" value="Unassembled WGS sequence"/>
</dbReference>
<proteinExistence type="predicted"/>
<evidence type="ECO:0000313" key="2">
    <source>
        <dbReference type="Proteomes" id="UP001184614"/>
    </source>
</evidence>
<dbReference type="EMBL" id="JAVDQT010000002">
    <property type="protein sequence ID" value="MDR6432238.1"/>
    <property type="molecule type" value="Genomic_DNA"/>
</dbReference>
<gene>
    <name evidence="1" type="ORF">J2782_001973</name>
</gene>
<comment type="caution">
    <text evidence="1">The sequence shown here is derived from an EMBL/GenBank/DDBJ whole genome shotgun (WGS) entry which is preliminary data.</text>
</comment>
<name>A0ABU1M865_9HYPH</name>
<accession>A0ABU1M865</accession>
<reference evidence="1 2" key="1">
    <citation type="submission" date="2023-07" db="EMBL/GenBank/DDBJ databases">
        <title>Sorghum-associated microbial communities from plants grown in Nebraska, USA.</title>
        <authorList>
            <person name="Schachtman D."/>
        </authorList>
    </citation>
    <scope>NUCLEOTIDE SEQUENCE [LARGE SCALE GENOMIC DNA]</scope>
    <source>
        <strain evidence="1 2">DS1730</strain>
    </source>
</reference>